<keyword evidence="3" id="KW-0378">Hydrolase</keyword>
<dbReference type="EC" id="3.2.1.-" evidence="3"/>
<evidence type="ECO:0000313" key="3">
    <source>
        <dbReference type="EMBL" id="AAX16776.1"/>
    </source>
</evidence>
<dbReference type="PANTHER" id="PTHR37423">
    <property type="entry name" value="SOLUBLE LYTIC MUREIN TRANSGLYCOSYLASE-RELATED"/>
    <property type="match status" value="1"/>
</dbReference>
<dbReference type="Proteomes" id="UP000008834">
    <property type="component" value="Chromosome"/>
</dbReference>
<dbReference type="KEGG" id="bhr:BH0259"/>
<keyword evidence="3" id="KW-0326">Glycosidase</keyword>
<dbReference type="EMBL" id="CP000048">
    <property type="protein sequence ID" value="AAX16776.1"/>
    <property type="molecule type" value="Genomic_DNA"/>
</dbReference>
<dbReference type="CDD" id="cd13401">
    <property type="entry name" value="Slt70-like"/>
    <property type="match status" value="1"/>
</dbReference>
<dbReference type="Gene3D" id="1.10.530.10">
    <property type="match status" value="1"/>
</dbReference>
<dbReference type="PANTHER" id="PTHR37423:SF2">
    <property type="entry name" value="MEMBRANE-BOUND LYTIC MUREIN TRANSGLYCOSYLASE C"/>
    <property type="match status" value="1"/>
</dbReference>
<accession>A0AA34R3V9</accession>
<reference evidence="4" key="1">
    <citation type="submission" date="2004-12" db="EMBL/GenBank/DDBJ databases">
        <title>The genome sequence of Borrelia hermsii and Borrelia turicatae: comparative analysis of two agents of endemic N. America relapsing fever.</title>
        <authorList>
            <person name="Porcella S.F."/>
            <person name="Raffel S.J."/>
            <person name="Schrumpf M.E."/>
            <person name="Montgomery B."/>
            <person name="Smith T."/>
            <person name="Schwan T.G."/>
        </authorList>
    </citation>
    <scope>NUCLEOTIDE SEQUENCE [LARGE SCALE GENOMIC DNA]</scope>
    <source>
        <strain evidence="4">HS1 / DAH</strain>
    </source>
</reference>
<gene>
    <name evidence="3" type="ordered locus">BH0259</name>
</gene>
<dbReference type="NCBIfam" id="NF047373">
    <property type="entry name" value="BB0259_flg_lyt"/>
    <property type="match status" value="1"/>
</dbReference>
<evidence type="ECO:0000313" key="4">
    <source>
        <dbReference type="Proteomes" id="UP000008834"/>
    </source>
</evidence>
<dbReference type="AlphaFoldDB" id="A0AA34R3V9"/>
<evidence type="ECO:0000259" key="2">
    <source>
        <dbReference type="Pfam" id="PF01464"/>
    </source>
</evidence>
<evidence type="ECO:0000256" key="1">
    <source>
        <dbReference type="ARBA" id="ARBA00007734"/>
    </source>
</evidence>
<dbReference type="InterPro" id="IPR008258">
    <property type="entry name" value="Transglycosylase_SLT_dom_1"/>
</dbReference>
<name>A0AA34R3V9_BORHD</name>
<dbReference type="GO" id="GO:0016798">
    <property type="term" value="F:hydrolase activity, acting on glycosyl bonds"/>
    <property type="evidence" value="ECO:0007669"/>
    <property type="project" value="UniProtKB-KW"/>
</dbReference>
<protein>
    <submittedName>
        <fullName evidence="3">Soluble lytic murein transglycosylase</fullName>
        <ecNumber evidence="3">3.2.1.-</ecNumber>
    </submittedName>
</protein>
<dbReference type="Pfam" id="PF01464">
    <property type="entry name" value="SLT"/>
    <property type="match status" value="1"/>
</dbReference>
<dbReference type="InterPro" id="IPR023346">
    <property type="entry name" value="Lysozyme-like_dom_sf"/>
</dbReference>
<feature type="domain" description="Transglycosylase SLT" evidence="2">
    <location>
        <begin position="570"/>
        <end position="683"/>
    </location>
</feature>
<sequence length="730" mass="86501">MQFLIILFIRKKKLLNVKKIIMFKQIVCLFLLSLFSCSFGKESLSNNIVKRNVNDFDLNHLSWLWNFDYLGQSFDDYFGIDSNSYVYVAYLFKKIGYDEKFREYMHKAIKSSNDIASQFAGVKLLEYYNARREYPEAELIGRKLYKRYDNNKFIILGYFKSLYWQKKNDEALLVLNKLEKMDFVQSQENENLLFKAVLYFNASDINSSLVYFRKLFEELPAEYLHVRAHDYLVLEERSSLLNPSFLNLIKFKALVANGDLKGAINILNDDFKKYYDNFVFLNDVYKAFLDSGYISKALSFFSNLNSIYKDYYLGLINLRLKKDVGFLTIVKYLENTSLENEPYRLEMLNEIFSNLVFLENTRNYFSENIARFYTSKDKSDLGFIRALDRYILEAVQLEDYDNLYALYRNGKDVIDGSVLSRLSFINARLIYHKLISPKSRDEYSELLYSSIKYNRTSYSSFMSKYLLDQNINDYFENALDIQYDHSDYESFLEGFLKFNLHSYVSAFVANDFKNGYRFSPNFYRNLYDELVKHEYYYESTLAINYLVRQENSALSRDDYKRIYPYLYSALIKYWSKRRGLESSLVFSLIKAESSFKRDAVSKPGAIGLMQIMPLTSIDVSREIKYYDYDLKQPKDNVIIGTYYLNKRIKMLGEVYKALASYNGGIGNVRKWEKDYGHLPKELFIEAIPFGQTRNYIKKILVYCVLYDALYENRGMDFIIEYIMGKFPKSF</sequence>
<dbReference type="SUPFAM" id="SSF53955">
    <property type="entry name" value="Lysozyme-like"/>
    <property type="match status" value="1"/>
</dbReference>
<proteinExistence type="inferred from homology"/>
<dbReference type="SUPFAM" id="SSF81901">
    <property type="entry name" value="HCP-like"/>
    <property type="match status" value="1"/>
</dbReference>
<comment type="similarity">
    <text evidence="1">Belongs to the transglycosylase Slt family.</text>
</comment>
<organism evidence="3 4">
    <name type="scientific">Borrelia hermsii (strain HS1 / DAH)</name>
    <dbReference type="NCBI Taxonomy" id="314723"/>
    <lineage>
        <taxon>Bacteria</taxon>
        <taxon>Pseudomonadati</taxon>
        <taxon>Spirochaetota</taxon>
        <taxon>Spirochaetia</taxon>
        <taxon>Spirochaetales</taxon>
        <taxon>Borreliaceae</taxon>
        <taxon>Borrelia</taxon>
    </lineage>
</organism>